<accession>A0ABW3HPF2</accession>
<gene>
    <name evidence="2" type="ORF">ACFQ2I_08155</name>
</gene>
<evidence type="ECO:0000313" key="2">
    <source>
        <dbReference type="EMBL" id="MFD0959361.1"/>
    </source>
</evidence>
<proteinExistence type="predicted"/>
<reference evidence="3" key="1">
    <citation type="journal article" date="2019" name="Int. J. Syst. Evol. Microbiol.">
        <title>The Global Catalogue of Microorganisms (GCM) 10K type strain sequencing project: providing services to taxonomists for standard genome sequencing and annotation.</title>
        <authorList>
            <consortium name="The Broad Institute Genomics Platform"/>
            <consortium name="The Broad Institute Genome Sequencing Center for Infectious Disease"/>
            <person name="Wu L."/>
            <person name="Ma J."/>
        </authorList>
    </citation>
    <scope>NUCLEOTIDE SEQUENCE [LARGE SCALE GENOMIC DNA]</scope>
    <source>
        <strain evidence="3">CCUG 59129</strain>
    </source>
</reference>
<protein>
    <submittedName>
        <fullName evidence="2">Helicase-associated domain-containing protein</fullName>
    </submittedName>
</protein>
<feature type="domain" description="Helicase XPB/Ssl2 N-terminal" evidence="1">
    <location>
        <begin position="359"/>
        <end position="480"/>
    </location>
</feature>
<keyword evidence="3" id="KW-1185">Reference proteome</keyword>
<comment type="caution">
    <text evidence="2">The sequence shown here is derived from an EMBL/GenBank/DDBJ whole genome shotgun (WGS) entry which is preliminary data.</text>
</comment>
<name>A0ABW3HPF2_9BACL</name>
<keyword evidence="2" id="KW-0347">Helicase</keyword>
<dbReference type="InterPro" id="IPR032830">
    <property type="entry name" value="XPB/Ssl2_N"/>
</dbReference>
<dbReference type="GO" id="GO:0004386">
    <property type="term" value="F:helicase activity"/>
    <property type="evidence" value="ECO:0007669"/>
    <property type="project" value="UniProtKB-KW"/>
</dbReference>
<sequence>MRLAEILNRLDDDRKREYASSPIWEAILTQTEGRRWEEALVDPVIMGRVRDALPPLAGQVLRIMLQRFGAQSVSEEKLVKEIGLAAAMTGLECEEGLNSLQRAGLLYTVSKVWGERIWFMPPELFLMWSTLLFQRSSRPVHKNSPHVCHAEERTTGLGRKLLYALSIVDKSDTQLVADGVLPKRVVDKLKTVAMLEEKLLQPFQLERVAGDRYPLGVALLLEAGSQLGLIGRRGQSLEVNREALERWFELPMGDREGGLRVWLCALLLGAAGSAGHIAAALMASPREKWHVCSSARPVLREKAVMSEGASEAGLYAEETWCRLFHAMGWMELALVTHHELEEKELWFRWLDDLDEQGQVIIQPNGEVIAYPDCSFKARWELERLAERISDGDVVVYQLTAASIAGAIERGMTCNLIITTLMKVNGGVRLPDSVHVMVKEWSDRACQYSFAEEMLLRCHSADRAELAAAHPDIAPLLLQRIGPCEFIIRAADIAVIRQNLKKLGYPARRGIVSSASESEERTHAEGAAMVFLHERHSLRHFQLAAPSLDEFAPRLLPGTEQLPVMWWQQFRTYHTSTRKEMLEHAIQLKTAVELQVDEQIRSFIPHRLETKPEGWHVVGVLRDSVSPEPVSLQPEQWSGMKLVLPGGCKRI</sequence>
<evidence type="ECO:0000313" key="3">
    <source>
        <dbReference type="Proteomes" id="UP001596989"/>
    </source>
</evidence>
<dbReference type="EMBL" id="JBHTJZ010000009">
    <property type="protein sequence ID" value="MFD0959361.1"/>
    <property type="molecule type" value="Genomic_DNA"/>
</dbReference>
<dbReference type="RefSeq" id="WP_377563468.1">
    <property type="nucleotide sequence ID" value="NZ_JBHTJZ010000009.1"/>
</dbReference>
<evidence type="ECO:0000259" key="1">
    <source>
        <dbReference type="Pfam" id="PF13625"/>
    </source>
</evidence>
<keyword evidence="2" id="KW-0067">ATP-binding</keyword>
<keyword evidence="2" id="KW-0378">Hydrolase</keyword>
<dbReference type="Proteomes" id="UP001596989">
    <property type="component" value="Unassembled WGS sequence"/>
</dbReference>
<dbReference type="Pfam" id="PF13625">
    <property type="entry name" value="Helicase_C_3"/>
    <property type="match status" value="1"/>
</dbReference>
<organism evidence="2 3">
    <name type="scientific">Paenibacillus chungangensis</name>
    <dbReference type="NCBI Taxonomy" id="696535"/>
    <lineage>
        <taxon>Bacteria</taxon>
        <taxon>Bacillati</taxon>
        <taxon>Bacillota</taxon>
        <taxon>Bacilli</taxon>
        <taxon>Bacillales</taxon>
        <taxon>Paenibacillaceae</taxon>
        <taxon>Paenibacillus</taxon>
    </lineage>
</organism>
<keyword evidence="2" id="KW-0547">Nucleotide-binding</keyword>